<evidence type="ECO:0000313" key="4">
    <source>
        <dbReference type="Proteomes" id="UP000002030"/>
    </source>
</evidence>
<dbReference type="STRING" id="525903.Taci_0067"/>
<evidence type="ECO:0000256" key="1">
    <source>
        <dbReference type="SAM" id="Phobius"/>
    </source>
</evidence>
<sequence>MTWMYEGDVRLDRVHLLVAILLTWVTLGLYPAYWIYSRRGAFNAMGPRRVDDLLGIAPLGMAILSLVFAVLGRSADLATGVLDGLMSLVGGVIMIVVSFRFRENLRSWVRERERSPLAADSVAKSGLMTFLFGPLYIQYHINRLKDAGLL</sequence>
<dbReference type="eggNOG" id="ENOG50333G8">
    <property type="taxonomic scope" value="Bacteria"/>
</dbReference>
<dbReference type="InterPro" id="IPR025328">
    <property type="entry name" value="DUF4234"/>
</dbReference>
<dbReference type="KEGG" id="tai:Taci_0067"/>
<feature type="transmembrane region" description="Helical" evidence="1">
    <location>
        <begin position="77"/>
        <end position="101"/>
    </location>
</feature>
<evidence type="ECO:0000313" key="3">
    <source>
        <dbReference type="EMBL" id="ACZ18307.1"/>
    </source>
</evidence>
<proteinExistence type="predicted"/>
<organism evidence="3 4">
    <name type="scientific">Thermanaerovibrio acidaminovorans (strain ATCC 49978 / DSM 6589 / Su883)</name>
    <name type="common">Selenomonas acidaminovorans</name>
    <dbReference type="NCBI Taxonomy" id="525903"/>
    <lineage>
        <taxon>Bacteria</taxon>
        <taxon>Thermotogati</taxon>
        <taxon>Synergistota</taxon>
        <taxon>Synergistia</taxon>
        <taxon>Synergistales</taxon>
        <taxon>Synergistaceae</taxon>
        <taxon>Thermanaerovibrio</taxon>
    </lineage>
</organism>
<dbReference type="AlphaFoldDB" id="D1B7Q4"/>
<keyword evidence="1" id="KW-0812">Transmembrane</keyword>
<reference evidence="3 4" key="1">
    <citation type="journal article" date="2009" name="Stand. Genomic Sci.">
        <title>Complete genome sequence of Thermanaerovibrio acidaminovorans type strain (Su883).</title>
        <authorList>
            <person name="Chovatia M."/>
            <person name="Sikorski J."/>
            <person name="Schroder M."/>
            <person name="Lapidus A."/>
            <person name="Nolan M."/>
            <person name="Tice H."/>
            <person name="Glavina Del Rio T."/>
            <person name="Copeland A."/>
            <person name="Cheng J.F."/>
            <person name="Lucas S."/>
            <person name="Chen F."/>
            <person name="Bruce D."/>
            <person name="Goodwin L."/>
            <person name="Pitluck S."/>
            <person name="Ivanova N."/>
            <person name="Mavromatis K."/>
            <person name="Ovchinnikova G."/>
            <person name="Pati A."/>
            <person name="Chen A."/>
            <person name="Palaniappan K."/>
            <person name="Land M."/>
            <person name="Hauser L."/>
            <person name="Chang Y.J."/>
            <person name="Jeffries C.D."/>
            <person name="Chain P."/>
            <person name="Saunders E."/>
            <person name="Detter J.C."/>
            <person name="Brettin T."/>
            <person name="Rohde M."/>
            <person name="Goker M."/>
            <person name="Spring S."/>
            <person name="Bristow J."/>
            <person name="Markowitz V."/>
            <person name="Hugenholtz P."/>
            <person name="Kyrpides N.C."/>
            <person name="Klenk H.P."/>
            <person name="Eisen J.A."/>
        </authorList>
    </citation>
    <scope>NUCLEOTIDE SEQUENCE [LARGE SCALE GENOMIC DNA]</scope>
    <source>
        <strain evidence="4">ATCC 49978 / DSM 6589 / Su883</strain>
    </source>
</reference>
<dbReference type="HOGENOM" id="CLU_116596_0_0_0"/>
<protein>
    <recommendedName>
        <fullName evidence="2">DUF4234 domain-containing protein</fullName>
    </recommendedName>
</protein>
<feature type="transmembrane region" description="Helical" evidence="1">
    <location>
        <begin position="53"/>
        <end position="71"/>
    </location>
</feature>
<feature type="transmembrane region" description="Helical" evidence="1">
    <location>
        <begin position="14"/>
        <end position="33"/>
    </location>
</feature>
<keyword evidence="1" id="KW-1133">Transmembrane helix</keyword>
<dbReference type="Proteomes" id="UP000002030">
    <property type="component" value="Chromosome"/>
</dbReference>
<dbReference type="EMBL" id="CP001818">
    <property type="protein sequence ID" value="ACZ18307.1"/>
    <property type="molecule type" value="Genomic_DNA"/>
</dbReference>
<dbReference type="OrthoDB" id="7060663at2"/>
<keyword evidence="1" id="KW-0472">Membrane</keyword>
<dbReference type="Pfam" id="PF14018">
    <property type="entry name" value="DUF4234"/>
    <property type="match status" value="1"/>
</dbReference>
<feature type="domain" description="DUF4234" evidence="2">
    <location>
        <begin position="16"/>
        <end position="106"/>
    </location>
</feature>
<dbReference type="EnsemblBacteria" id="ACZ18307">
    <property type="protein sequence ID" value="ACZ18307"/>
    <property type="gene ID" value="Taci_0067"/>
</dbReference>
<keyword evidence="4" id="KW-1185">Reference proteome</keyword>
<evidence type="ECO:0000259" key="2">
    <source>
        <dbReference type="Pfam" id="PF14018"/>
    </source>
</evidence>
<accession>D1B7Q4</accession>
<gene>
    <name evidence="3" type="ordered locus">Taci_0067</name>
</gene>
<name>D1B7Q4_THEAS</name>